<protein>
    <submittedName>
        <fullName evidence="2">Uncharacterized protein</fullName>
    </submittedName>
</protein>
<keyword evidence="3" id="KW-1185">Reference proteome</keyword>
<dbReference type="AlphaFoldDB" id="A0A9P5Z772"/>
<reference evidence="2" key="1">
    <citation type="submission" date="2020-11" db="EMBL/GenBank/DDBJ databases">
        <authorList>
            <consortium name="DOE Joint Genome Institute"/>
            <person name="Ahrendt S."/>
            <person name="Riley R."/>
            <person name="Andreopoulos W."/>
            <person name="Labutti K."/>
            <person name="Pangilinan J."/>
            <person name="Ruiz-Duenas F.J."/>
            <person name="Barrasa J.M."/>
            <person name="Sanchez-Garcia M."/>
            <person name="Camarero S."/>
            <person name="Miyauchi S."/>
            <person name="Serrano A."/>
            <person name="Linde D."/>
            <person name="Babiker R."/>
            <person name="Drula E."/>
            <person name="Ayuso-Fernandez I."/>
            <person name="Pacheco R."/>
            <person name="Padilla G."/>
            <person name="Ferreira P."/>
            <person name="Barriuso J."/>
            <person name="Kellner H."/>
            <person name="Castanera R."/>
            <person name="Alfaro M."/>
            <person name="Ramirez L."/>
            <person name="Pisabarro A.G."/>
            <person name="Kuo A."/>
            <person name="Tritt A."/>
            <person name="Lipzen A."/>
            <person name="He G."/>
            <person name="Yan M."/>
            <person name="Ng V."/>
            <person name="Cullen D."/>
            <person name="Martin F."/>
            <person name="Rosso M.-N."/>
            <person name="Henrissat B."/>
            <person name="Hibbett D."/>
            <person name="Martinez A.T."/>
            <person name="Grigoriev I.V."/>
        </authorList>
    </citation>
    <scope>NUCLEOTIDE SEQUENCE</scope>
    <source>
        <strain evidence="2">CIRM-BRFM 674</strain>
    </source>
</reference>
<accession>A0A9P5Z772</accession>
<feature type="region of interest" description="Disordered" evidence="1">
    <location>
        <begin position="159"/>
        <end position="194"/>
    </location>
</feature>
<dbReference type="EMBL" id="MU155160">
    <property type="protein sequence ID" value="KAF9482877.1"/>
    <property type="molecule type" value="Genomic_DNA"/>
</dbReference>
<dbReference type="Proteomes" id="UP000807469">
    <property type="component" value="Unassembled WGS sequence"/>
</dbReference>
<dbReference type="OrthoDB" id="2995911at2759"/>
<evidence type="ECO:0000313" key="2">
    <source>
        <dbReference type="EMBL" id="KAF9482877.1"/>
    </source>
</evidence>
<organism evidence="2 3">
    <name type="scientific">Pholiota conissans</name>
    <dbReference type="NCBI Taxonomy" id="109636"/>
    <lineage>
        <taxon>Eukaryota</taxon>
        <taxon>Fungi</taxon>
        <taxon>Dikarya</taxon>
        <taxon>Basidiomycota</taxon>
        <taxon>Agaricomycotina</taxon>
        <taxon>Agaricomycetes</taxon>
        <taxon>Agaricomycetidae</taxon>
        <taxon>Agaricales</taxon>
        <taxon>Agaricineae</taxon>
        <taxon>Strophariaceae</taxon>
        <taxon>Pholiota</taxon>
    </lineage>
</organism>
<evidence type="ECO:0000313" key="3">
    <source>
        <dbReference type="Proteomes" id="UP000807469"/>
    </source>
</evidence>
<comment type="caution">
    <text evidence="2">The sequence shown here is derived from an EMBL/GenBank/DDBJ whole genome shotgun (WGS) entry which is preliminary data.</text>
</comment>
<sequence>MSYGPGNIPFFTATSPQRLDLLVPAPPKIHNMSCLLDVEMPPQSSITLPTVLPDDVLRQLLQGAARADRTTALCLALLSRSIQHWIEEIIYEEVVLSRESTAHAFLRTIQTSKSKTHDFFAFHVKSLFICPDLDPMDVVTLLSSCRGIKNLSYWPLVHTSGGSSSSSSGYSGTPLRPDPWQRRTPSPPLYHTLGHRRETRAKISKFVTSVALHNIEHIAPRRVSLLLSETHPIHIFHPTFQTPFFASVTHLTISNRWEEWTSWAGGAITSFSMPHLTHVKLDLAVGQAPPEDVSRSRARWLNTVTDGWSSTEESCPSDEEKEALTAWTRKINRVASTLSDILDHTQFLSVLILVLRFDSNPTRTAKQISRLLSARSNDSHMSGTFASIDALGSPEPGPGFDSRLVFAWEKEPFRYCHAHSAYEKKMWHAAETVTNSQRFMSGYNILNCDYLS</sequence>
<name>A0A9P5Z772_9AGAR</name>
<proteinExistence type="predicted"/>
<evidence type="ECO:0000256" key="1">
    <source>
        <dbReference type="SAM" id="MobiDB-lite"/>
    </source>
</evidence>
<gene>
    <name evidence="2" type="ORF">BDN70DRAFT_929682</name>
</gene>
<feature type="compositionally biased region" description="Low complexity" evidence="1">
    <location>
        <begin position="160"/>
        <end position="172"/>
    </location>
</feature>